<name>A0ABM2W7Q1_MESAU</name>
<evidence type="ECO:0000256" key="2">
    <source>
        <dbReference type="ARBA" id="ARBA00022723"/>
    </source>
</evidence>
<sequence length="158" mass="18078">MAFAHGRGWSPTGRRGSSKRTGNKRFRTSSRRAVNGRRVCVIIVTPAPWSPWLPWSHADAHAGVTRGRSRDRGVCAPAHWRPLKTAVRGSRSMGAVTYDDVHINFTQEEWALLNPSQKRLYKDVMHDTYSNLTATGYSLEDHYIEEHCQSSRRCRRMQ</sequence>
<keyword evidence="2" id="KW-0479">Metal-binding</keyword>
<dbReference type="Pfam" id="PF01352">
    <property type="entry name" value="KRAB"/>
    <property type="match status" value="1"/>
</dbReference>
<dbReference type="InterPro" id="IPR050758">
    <property type="entry name" value="Znf_C2H2-type"/>
</dbReference>
<evidence type="ECO:0000259" key="7">
    <source>
        <dbReference type="PROSITE" id="PS50805"/>
    </source>
</evidence>
<feature type="compositionally biased region" description="Basic residues" evidence="6">
    <location>
        <begin position="16"/>
        <end position="30"/>
    </location>
</feature>
<feature type="domain" description="KRAB" evidence="7">
    <location>
        <begin position="96"/>
        <end position="158"/>
    </location>
</feature>
<evidence type="ECO:0000313" key="9">
    <source>
        <dbReference type="RefSeq" id="XP_040586293.1"/>
    </source>
</evidence>
<dbReference type="Proteomes" id="UP000886700">
    <property type="component" value="Unplaced"/>
</dbReference>
<proteinExistence type="predicted"/>
<keyword evidence="8" id="KW-1185">Reference proteome</keyword>
<dbReference type="InterPro" id="IPR036051">
    <property type="entry name" value="KRAB_dom_sf"/>
</dbReference>
<protein>
    <submittedName>
        <fullName evidence="9">Zinc finger protein 41-like</fullName>
    </submittedName>
</protein>
<evidence type="ECO:0000256" key="4">
    <source>
        <dbReference type="ARBA" id="ARBA00022771"/>
    </source>
</evidence>
<evidence type="ECO:0000256" key="6">
    <source>
        <dbReference type="SAM" id="MobiDB-lite"/>
    </source>
</evidence>
<feature type="region of interest" description="Disordered" evidence="6">
    <location>
        <begin position="1"/>
        <end position="31"/>
    </location>
</feature>
<dbReference type="CDD" id="cd07765">
    <property type="entry name" value="KRAB_A-box"/>
    <property type="match status" value="1"/>
</dbReference>
<dbReference type="PANTHER" id="PTHR23234:SF10">
    <property type="entry name" value="RIKEN CDNA 6720489N17 GENE-RELATED"/>
    <property type="match status" value="1"/>
</dbReference>
<dbReference type="PROSITE" id="PS50805">
    <property type="entry name" value="KRAB"/>
    <property type="match status" value="1"/>
</dbReference>
<dbReference type="InterPro" id="IPR001909">
    <property type="entry name" value="KRAB"/>
</dbReference>
<organism evidence="8 9">
    <name type="scientific">Mesocricetus auratus</name>
    <name type="common">Golden hamster</name>
    <dbReference type="NCBI Taxonomy" id="10036"/>
    <lineage>
        <taxon>Eukaryota</taxon>
        <taxon>Metazoa</taxon>
        <taxon>Chordata</taxon>
        <taxon>Craniata</taxon>
        <taxon>Vertebrata</taxon>
        <taxon>Euteleostomi</taxon>
        <taxon>Mammalia</taxon>
        <taxon>Eutheria</taxon>
        <taxon>Euarchontoglires</taxon>
        <taxon>Glires</taxon>
        <taxon>Rodentia</taxon>
        <taxon>Myomorpha</taxon>
        <taxon>Muroidea</taxon>
        <taxon>Cricetidae</taxon>
        <taxon>Cricetinae</taxon>
        <taxon>Mesocricetus</taxon>
    </lineage>
</organism>
<dbReference type="RefSeq" id="XP_040586293.1">
    <property type="nucleotide sequence ID" value="XM_040730359.1"/>
</dbReference>
<keyword evidence="4" id="KW-0863">Zinc-finger</keyword>
<comment type="subcellular location">
    <subcellularLocation>
        <location evidence="1">Nucleus</location>
    </subcellularLocation>
</comment>
<reference evidence="9" key="1">
    <citation type="submission" date="2025-08" db="UniProtKB">
        <authorList>
            <consortium name="RefSeq"/>
        </authorList>
    </citation>
    <scope>IDENTIFICATION</scope>
    <source>
        <tissue evidence="9">Liver</tissue>
    </source>
</reference>
<dbReference type="SUPFAM" id="SSF109640">
    <property type="entry name" value="KRAB domain (Kruppel-associated box)"/>
    <property type="match status" value="1"/>
</dbReference>
<keyword evidence="5" id="KW-0862">Zinc</keyword>
<evidence type="ECO:0000256" key="5">
    <source>
        <dbReference type="ARBA" id="ARBA00022833"/>
    </source>
</evidence>
<evidence type="ECO:0000256" key="3">
    <source>
        <dbReference type="ARBA" id="ARBA00022737"/>
    </source>
</evidence>
<dbReference type="Gene3D" id="6.10.140.140">
    <property type="match status" value="1"/>
</dbReference>
<accession>A0ABM2W7Q1</accession>
<dbReference type="SMART" id="SM00349">
    <property type="entry name" value="KRAB"/>
    <property type="match status" value="1"/>
</dbReference>
<gene>
    <name evidence="9" type="primary">LOC101836531</name>
</gene>
<evidence type="ECO:0000313" key="8">
    <source>
        <dbReference type="Proteomes" id="UP000886700"/>
    </source>
</evidence>
<dbReference type="GeneID" id="101836531"/>
<keyword evidence="3" id="KW-0677">Repeat</keyword>
<evidence type="ECO:0000256" key="1">
    <source>
        <dbReference type="ARBA" id="ARBA00004123"/>
    </source>
</evidence>
<dbReference type="PANTHER" id="PTHR23234">
    <property type="entry name" value="ZNF44 PROTEIN"/>
    <property type="match status" value="1"/>
</dbReference>